<dbReference type="InterPro" id="IPR001173">
    <property type="entry name" value="Glyco_trans_2-like"/>
</dbReference>
<sequence length="283" mass="30629">MAIVDVVITAFNQGELVREAVESVLAQTAVVRAVTVVDDGSSDQRSLEVLAELPTHPQVKVLRQGNAGVSAARNAGIRESSAEYLLVLDGDDLVAPTFVEKCLDALTINRQAKAATSWMRMFGVASASVRPRGGDVTAFLTANSSPACVLLRRDAYRKCGGYDESMRSGFEDWDFFLSLLRDGGTVDVVPEELISYRTAVTSANIASMSKRTELYGYLVDKHSAVFAAHWRHALVESEQRSTERLMAWESLAAAEPKPHLMEATYGDGGMAAVVRLASLVVSE</sequence>
<dbReference type="InterPro" id="IPR050834">
    <property type="entry name" value="Glycosyltransf_2"/>
</dbReference>
<dbReference type="PANTHER" id="PTHR43685:SF2">
    <property type="entry name" value="GLYCOSYLTRANSFERASE 2-LIKE DOMAIN-CONTAINING PROTEIN"/>
    <property type="match status" value="1"/>
</dbReference>
<dbReference type="Pfam" id="PF00535">
    <property type="entry name" value="Glycos_transf_2"/>
    <property type="match status" value="1"/>
</dbReference>
<dbReference type="KEGG" id="tdf:H9L22_09655"/>
<evidence type="ECO:0000313" key="3">
    <source>
        <dbReference type="Proteomes" id="UP000516117"/>
    </source>
</evidence>
<dbReference type="GO" id="GO:0016740">
    <property type="term" value="F:transferase activity"/>
    <property type="evidence" value="ECO:0007669"/>
    <property type="project" value="UniProtKB-KW"/>
</dbReference>
<dbReference type="PANTHER" id="PTHR43685">
    <property type="entry name" value="GLYCOSYLTRANSFERASE"/>
    <property type="match status" value="1"/>
</dbReference>
<evidence type="ECO:0000313" key="2">
    <source>
        <dbReference type="EMBL" id="QNP54604.1"/>
    </source>
</evidence>
<dbReference type="EMBL" id="CP060789">
    <property type="protein sequence ID" value="QNP54604.1"/>
    <property type="molecule type" value="Genomic_DNA"/>
</dbReference>
<dbReference type="InterPro" id="IPR029044">
    <property type="entry name" value="Nucleotide-diphossugar_trans"/>
</dbReference>
<dbReference type="SUPFAM" id="SSF53448">
    <property type="entry name" value="Nucleotide-diphospho-sugar transferases"/>
    <property type="match status" value="1"/>
</dbReference>
<protein>
    <submittedName>
        <fullName evidence="2">Glycosyltransferase family 2 protein</fullName>
    </submittedName>
</protein>
<dbReference type="Proteomes" id="UP000516117">
    <property type="component" value="Chromosome"/>
</dbReference>
<keyword evidence="2" id="KW-0808">Transferase</keyword>
<evidence type="ECO:0000259" key="1">
    <source>
        <dbReference type="Pfam" id="PF00535"/>
    </source>
</evidence>
<dbReference type="AlphaFoldDB" id="A0A7H0H238"/>
<dbReference type="Gene3D" id="3.90.550.10">
    <property type="entry name" value="Spore Coat Polysaccharide Biosynthesis Protein SpsA, Chain A"/>
    <property type="match status" value="1"/>
</dbReference>
<feature type="domain" description="Glycosyltransferase 2-like" evidence="1">
    <location>
        <begin position="6"/>
        <end position="122"/>
    </location>
</feature>
<proteinExistence type="predicted"/>
<organism evidence="2 3">
    <name type="scientific">Tessaracoccus defluvii</name>
    <dbReference type="NCBI Taxonomy" id="1285901"/>
    <lineage>
        <taxon>Bacteria</taxon>
        <taxon>Bacillati</taxon>
        <taxon>Actinomycetota</taxon>
        <taxon>Actinomycetes</taxon>
        <taxon>Propionibacteriales</taxon>
        <taxon>Propionibacteriaceae</taxon>
        <taxon>Tessaracoccus</taxon>
    </lineage>
</organism>
<keyword evidence="3" id="KW-1185">Reference proteome</keyword>
<accession>A0A7H0H238</accession>
<dbReference type="RefSeq" id="WP_187719744.1">
    <property type="nucleotide sequence ID" value="NZ_BAABBL010000022.1"/>
</dbReference>
<reference evidence="2 3" key="1">
    <citation type="submission" date="2020-08" db="EMBL/GenBank/DDBJ databases">
        <title>Genome sequence of Tessaracoccus defluvii JCM 17540T.</title>
        <authorList>
            <person name="Hyun D.-W."/>
            <person name="Bae J.-W."/>
        </authorList>
    </citation>
    <scope>NUCLEOTIDE SEQUENCE [LARGE SCALE GENOMIC DNA]</scope>
    <source>
        <strain evidence="2 3">JCM 17540</strain>
    </source>
</reference>
<dbReference type="CDD" id="cd00761">
    <property type="entry name" value="Glyco_tranf_GTA_type"/>
    <property type="match status" value="1"/>
</dbReference>
<gene>
    <name evidence="2" type="ORF">H9L22_09655</name>
</gene>
<name>A0A7H0H238_9ACTN</name>